<evidence type="ECO:0000256" key="2">
    <source>
        <dbReference type="ARBA" id="ARBA00022723"/>
    </source>
</evidence>
<sequence length="441" mass="49598">MKKRLLSLLLMAGLVHGATAQKRPNVILVLTDDMGYSDLSCYGNPLIRTPFLDNMARKGVKSTGYMVSSPTCTPSRVSLMTGRYPTRSQLNFPIPPGYKIGLPDEDVTIAEMLKGVGYHTAMIGKWHMGDIQPYNLPTAQGFEQYFGMLYSHDYRFPYVVTDTTIKIFRNTSPEVIRPQDTSLTGLYTKEAIKYIQQQKKDQPFFLYLAHNMPHLPVDASSKYKGHSPGGLYGDVIEEIDGGLAQIWQALEQQGLADNTIFIFTSDNGPWIDFPDRMSKDNHTKPWHVGSQGIFRGKKGDTYEGGHRVPFILYWKNHVPVGKEISDVFTSMDVLPTLAKWTNAPLPAGRKLDGEPVDALLTGKVEHYTHSPIYYVNYGVAEAIRVGDWKFRRGGSKVADSTVELFNLKEDVREQYNVAAQYPEKVKELQALLDKYDGNTPN</sequence>
<keyword evidence="2" id="KW-0479">Metal-binding</keyword>
<accession>A0A1M6Z1M1</accession>
<dbReference type="PROSITE" id="PS00149">
    <property type="entry name" value="SULFATASE_2"/>
    <property type="match status" value="1"/>
</dbReference>
<evidence type="ECO:0000313" key="8">
    <source>
        <dbReference type="Proteomes" id="UP000184420"/>
    </source>
</evidence>
<dbReference type="EMBL" id="FRBL01000002">
    <property type="protein sequence ID" value="SHL24290.1"/>
    <property type="molecule type" value="Genomic_DNA"/>
</dbReference>
<protein>
    <submittedName>
        <fullName evidence="7">Arylsulfatase A</fullName>
    </submittedName>
</protein>
<name>A0A1M6Z1M1_9BACT</name>
<dbReference type="RefSeq" id="WP_073079423.1">
    <property type="nucleotide sequence ID" value="NZ_FRBL01000002.1"/>
</dbReference>
<gene>
    <name evidence="7" type="ORF">SAMN05444266_102575</name>
</gene>
<reference evidence="7 8" key="1">
    <citation type="submission" date="2016-11" db="EMBL/GenBank/DDBJ databases">
        <authorList>
            <person name="Jaros S."/>
            <person name="Januszkiewicz K."/>
            <person name="Wedrychowicz H."/>
        </authorList>
    </citation>
    <scope>NUCLEOTIDE SEQUENCE [LARGE SCALE GENOMIC DNA]</scope>
    <source>
        <strain evidence="7 8">DSM 27406</strain>
    </source>
</reference>
<dbReference type="SUPFAM" id="SSF53649">
    <property type="entry name" value="Alkaline phosphatase-like"/>
    <property type="match status" value="1"/>
</dbReference>
<dbReference type="OrthoDB" id="9764377at2"/>
<evidence type="ECO:0000256" key="4">
    <source>
        <dbReference type="ARBA" id="ARBA00022837"/>
    </source>
</evidence>
<feature type="signal peptide" evidence="5">
    <location>
        <begin position="1"/>
        <end position="20"/>
    </location>
</feature>
<dbReference type="STRING" id="1419482.SAMN05444266_102575"/>
<dbReference type="Gene3D" id="3.40.720.10">
    <property type="entry name" value="Alkaline Phosphatase, subunit A"/>
    <property type="match status" value="1"/>
</dbReference>
<dbReference type="PROSITE" id="PS00523">
    <property type="entry name" value="SULFATASE_1"/>
    <property type="match status" value="1"/>
</dbReference>
<dbReference type="GO" id="GO:0046872">
    <property type="term" value="F:metal ion binding"/>
    <property type="evidence" value="ECO:0007669"/>
    <property type="project" value="UniProtKB-KW"/>
</dbReference>
<evidence type="ECO:0000313" key="7">
    <source>
        <dbReference type="EMBL" id="SHL24290.1"/>
    </source>
</evidence>
<dbReference type="InterPro" id="IPR017850">
    <property type="entry name" value="Alkaline_phosphatase_core_sf"/>
</dbReference>
<dbReference type="Proteomes" id="UP000184420">
    <property type="component" value="Unassembled WGS sequence"/>
</dbReference>
<dbReference type="GO" id="GO:0004065">
    <property type="term" value="F:arylsulfatase activity"/>
    <property type="evidence" value="ECO:0007669"/>
    <property type="project" value="TreeGrafter"/>
</dbReference>
<evidence type="ECO:0000259" key="6">
    <source>
        <dbReference type="Pfam" id="PF00884"/>
    </source>
</evidence>
<feature type="chain" id="PRO_5013314362" evidence="5">
    <location>
        <begin position="21"/>
        <end position="441"/>
    </location>
</feature>
<keyword evidence="5" id="KW-0732">Signal</keyword>
<proteinExistence type="inferred from homology"/>
<dbReference type="Gene3D" id="3.30.1120.10">
    <property type="match status" value="1"/>
</dbReference>
<evidence type="ECO:0000256" key="3">
    <source>
        <dbReference type="ARBA" id="ARBA00022801"/>
    </source>
</evidence>
<dbReference type="AlphaFoldDB" id="A0A1M6Z1M1"/>
<dbReference type="PANTHER" id="PTHR42693">
    <property type="entry name" value="ARYLSULFATASE FAMILY MEMBER"/>
    <property type="match status" value="1"/>
</dbReference>
<dbReference type="InterPro" id="IPR024607">
    <property type="entry name" value="Sulfatase_CS"/>
</dbReference>
<organism evidence="7 8">
    <name type="scientific">Chitinophaga jiangningensis</name>
    <dbReference type="NCBI Taxonomy" id="1419482"/>
    <lineage>
        <taxon>Bacteria</taxon>
        <taxon>Pseudomonadati</taxon>
        <taxon>Bacteroidota</taxon>
        <taxon>Chitinophagia</taxon>
        <taxon>Chitinophagales</taxon>
        <taxon>Chitinophagaceae</taxon>
        <taxon>Chitinophaga</taxon>
    </lineage>
</organism>
<feature type="domain" description="Sulfatase N-terminal" evidence="6">
    <location>
        <begin position="24"/>
        <end position="342"/>
    </location>
</feature>
<dbReference type="InterPro" id="IPR000917">
    <property type="entry name" value="Sulfatase_N"/>
</dbReference>
<comment type="similarity">
    <text evidence="1">Belongs to the sulfatase family.</text>
</comment>
<evidence type="ECO:0000256" key="1">
    <source>
        <dbReference type="ARBA" id="ARBA00008779"/>
    </source>
</evidence>
<keyword evidence="3" id="KW-0378">Hydrolase</keyword>
<dbReference type="PANTHER" id="PTHR42693:SF53">
    <property type="entry name" value="ENDO-4-O-SULFATASE"/>
    <property type="match status" value="1"/>
</dbReference>
<dbReference type="Pfam" id="PF00884">
    <property type="entry name" value="Sulfatase"/>
    <property type="match status" value="1"/>
</dbReference>
<dbReference type="InterPro" id="IPR050738">
    <property type="entry name" value="Sulfatase"/>
</dbReference>
<keyword evidence="4" id="KW-0106">Calcium</keyword>
<evidence type="ECO:0000256" key="5">
    <source>
        <dbReference type="SAM" id="SignalP"/>
    </source>
</evidence>
<keyword evidence="8" id="KW-1185">Reference proteome</keyword>
<dbReference type="CDD" id="cd16026">
    <property type="entry name" value="GALNS_like"/>
    <property type="match status" value="1"/>
</dbReference>